<evidence type="ECO:0000259" key="2">
    <source>
        <dbReference type="Pfam" id="PF04894"/>
    </source>
</evidence>
<dbReference type="PANTHER" id="PTHR38136:SF2">
    <property type="entry name" value="DNA REPAIR PROTEIN"/>
    <property type="match status" value="1"/>
</dbReference>
<evidence type="ECO:0000313" key="4">
    <source>
        <dbReference type="EMBL" id="PWR72642.1"/>
    </source>
</evidence>
<keyword evidence="5" id="KW-1185">Reference proteome</keyword>
<feature type="domain" description="Archaeal Nre C-terminal" evidence="3">
    <location>
        <begin position="279"/>
        <end position="387"/>
    </location>
</feature>
<dbReference type="Pfam" id="PF04894">
    <property type="entry name" value="Nre_N"/>
    <property type="match status" value="1"/>
</dbReference>
<dbReference type="EMBL" id="QGMY01000006">
    <property type="protein sequence ID" value="PWR72642.1"/>
    <property type="molecule type" value="Genomic_DNA"/>
</dbReference>
<dbReference type="Proteomes" id="UP000245657">
    <property type="component" value="Unassembled WGS sequence"/>
</dbReference>
<organism evidence="4 5">
    <name type="scientific">Methanospirillum lacunae</name>
    <dbReference type="NCBI Taxonomy" id="668570"/>
    <lineage>
        <taxon>Archaea</taxon>
        <taxon>Methanobacteriati</taxon>
        <taxon>Methanobacteriota</taxon>
        <taxon>Stenosarchaea group</taxon>
        <taxon>Methanomicrobia</taxon>
        <taxon>Methanomicrobiales</taxon>
        <taxon>Methanospirillaceae</taxon>
        <taxon>Methanospirillum</taxon>
    </lineage>
</organism>
<gene>
    <name evidence="4" type="ORF">DK846_06660</name>
</gene>
<comment type="function">
    <text evidence="1">Involved in DNA damage repair.</text>
</comment>
<dbReference type="InterPro" id="IPR006979">
    <property type="entry name" value="Nre_C"/>
</dbReference>
<dbReference type="InterPro" id="IPR006978">
    <property type="entry name" value="Nre_N"/>
</dbReference>
<proteinExistence type="inferred from homology"/>
<evidence type="ECO:0000256" key="1">
    <source>
        <dbReference type="HAMAP-Rule" id="MF_02096"/>
    </source>
</evidence>
<dbReference type="Pfam" id="PF04895">
    <property type="entry name" value="Nre_C"/>
    <property type="match status" value="1"/>
</dbReference>
<dbReference type="GeneID" id="97548675"/>
<dbReference type="RefSeq" id="WP_109968153.1">
    <property type="nucleotide sequence ID" value="NZ_CP176093.1"/>
</dbReference>
<accession>A0A2V2MXK0</accession>
<keyword evidence="1" id="KW-0227">DNA damage</keyword>
<evidence type="ECO:0000259" key="3">
    <source>
        <dbReference type="Pfam" id="PF04895"/>
    </source>
</evidence>
<sequence>MPIGKGEYLRTLTAATVHMKSVPVGTDLAGSSPPSVFIGSSNYPNLYAGPMIAPVHGDTSVMDRPEEWIPGNIPQEEIIRYRLSLVRGLHQVKATDIDSRFVGKLQEIALSDNSIESEATFSTAPAGFSFSEEHTPYGPSAPIKSLEIEEQKWNHDLEKVYYDTDLRAADAVVDLHKGGIPFSHIQKAFSVGVMGNKRGRHLVPTRWSITACDTIIGNNLLKEVKKCSALDTWKVHEFSSLNNRYAVILMPTPWQYEWTEAFVRVLGSEEVVFSDHELHKPKTKYSHLGGCYYSCKMAVLEALAEQQKQAGAIILREATSGYVPLGVFNVRENVRNAMMQKPREFEDEKQVKDYLSGTFTLPLKRFEEAGVLFRTLGKKRQTTLGEF</sequence>
<feature type="domain" description="Archaeal Nre N-terminal" evidence="2">
    <location>
        <begin position="19"/>
        <end position="263"/>
    </location>
</feature>
<dbReference type="HAMAP" id="MF_02096">
    <property type="entry name" value="Nre"/>
    <property type="match status" value="1"/>
</dbReference>
<name>A0A2V2MXK0_9EURY</name>
<protein>
    <recommendedName>
        <fullName evidence="1">DNA repair protein</fullName>
    </recommendedName>
</protein>
<dbReference type="OrthoDB" id="6609at2157"/>
<comment type="caution">
    <text evidence="1">Lacks conserved residue(s) required for the propagation of feature annotation.</text>
</comment>
<dbReference type="PANTHER" id="PTHR38136">
    <property type="entry name" value="DNA REPAIR PROTEIN"/>
    <property type="match status" value="1"/>
</dbReference>
<dbReference type="GO" id="GO:0006281">
    <property type="term" value="P:DNA repair"/>
    <property type="evidence" value="ECO:0007669"/>
    <property type="project" value="UniProtKB-UniRule"/>
</dbReference>
<evidence type="ECO:0000313" key="5">
    <source>
        <dbReference type="Proteomes" id="UP000245657"/>
    </source>
</evidence>
<dbReference type="InterPro" id="IPR033167">
    <property type="entry name" value="Nre"/>
</dbReference>
<keyword evidence="1" id="KW-0234">DNA repair</keyword>
<dbReference type="AlphaFoldDB" id="A0A2V2MXK0"/>
<reference evidence="4 5" key="1">
    <citation type="submission" date="2018-05" db="EMBL/GenBank/DDBJ databases">
        <title>Draft genome of Methanospirillum lacunae Ki8-1.</title>
        <authorList>
            <person name="Dueholm M.S."/>
            <person name="Nielsen P.H."/>
            <person name="Bakmann L.F."/>
            <person name="Otzen D.E."/>
        </authorList>
    </citation>
    <scope>NUCLEOTIDE SEQUENCE [LARGE SCALE GENOMIC DNA]</scope>
    <source>
        <strain evidence="4 5">Ki8-1</strain>
    </source>
</reference>
<comment type="similarity">
    <text evidence="1">Belongs to the Nre family.</text>
</comment>
<comment type="caution">
    <text evidence="4">The sequence shown here is derived from an EMBL/GenBank/DDBJ whole genome shotgun (WGS) entry which is preliminary data.</text>
</comment>